<organism evidence="1 2">
    <name type="scientific">Methylobacterium crusticola</name>
    <dbReference type="NCBI Taxonomy" id="1697972"/>
    <lineage>
        <taxon>Bacteria</taxon>
        <taxon>Pseudomonadati</taxon>
        <taxon>Pseudomonadota</taxon>
        <taxon>Alphaproteobacteria</taxon>
        <taxon>Hyphomicrobiales</taxon>
        <taxon>Methylobacteriaceae</taxon>
        <taxon>Methylobacterium</taxon>
    </lineage>
</organism>
<reference evidence="1" key="2">
    <citation type="submission" date="2021-08" db="EMBL/GenBank/DDBJ databases">
        <authorList>
            <person name="Tani A."/>
            <person name="Ola A."/>
            <person name="Ogura Y."/>
            <person name="Katsura K."/>
            <person name="Hayashi T."/>
        </authorList>
    </citation>
    <scope>NUCLEOTIDE SEQUENCE</scope>
    <source>
        <strain evidence="1">KCTC 52305</strain>
    </source>
</reference>
<sequence>MASIRIRPTQDGTYTLYRNGDAVSSGLTREQADQLALILRCIAPGS</sequence>
<proteinExistence type="predicted"/>
<gene>
    <name evidence="1" type="ORF">OPKNFCMD_5755</name>
</gene>
<protein>
    <submittedName>
        <fullName evidence="1">Uncharacterized protein</fullName>
    </submittedName>
</protein>
<evidence type="ECO:0000313" key="2">
    <source>
        <dbReference type="Proteomes" id="UP001055167"/>
    </source>
</evidence>
<accession>A0ABQ4R8C6</accession>
<name>A0ABQ4R8C6_9HYPH</name>
<reference evidence="1" key="1">
    <citation type="journal article" date="2021" name="Front. Microbiol.">
        <title>Comprehensive Comparative Genomics and Phenotyping of Methylobacterium Species.</title>
        <authorList>
            <person name="Alessa O."/>
            <person name="Ogura Y."/>
            <person name="Fujitani Y."/>
            <person name="Takami H."/>
            <person name="Hayashi T."/>
            <person name="Sahin N."/>
            <person name="Tani A."/>
        </authorList>
    </citation>
    <scope>NUCLEOTIDE SEQUENCE</scope>
    <source>
        <strain evidence="1">KCTC 52305</strain>
    </source>
</reference>
<dbReference type="EMBL" id="BPQH01000023">
    <property type="protein sequence ID" value="GJD52987.1"/>
    <property type="molecule type" value="Genomic_DNA"/>
</dbReference>
<comment type="caution">
    <text evidence="1">The sequence shown here is derived from an EMBL/GenBank/DDBJ whole genome shotgun (WGS) entry which is preliminary data.</text>
</comment>
<dbReference type="Proteomes" id="UP001055167">
    <property type="component" value="Unassembled WGS sequence"/>
</dbReference>
<evidence type="ECO:0000313" key="1">
    <source>
        <dbReference type="EMBL" id="GJD52987.1"/>
    </source>
</evidence>
<dbReference type="RefSeq" id="WP_203236259.1">
    <property type="nucleotide sequence ID" value="NZ_BPQH01000023.1"/>
</dbReference>
<keyword evidence="2" id="KW-1185">Reference proteome</keyword>